<evidence type="ECO:0000313" key="2">
    <source>
        <dbReference type="EMBL" id="MCC4213321.1"/>
    </source>
</evidence>
<organism evidence="2 3">
    <name type="scientific">Leeuwenhoekiella parthenopeia</name>
    <dbReference type="NCBI Taxonomy" id="2890320"/>
    <lineage>
        <taxon>Bacteria</taxon>
        <taxon>Pseudomonadati</taxon>
        <taxon>Bacteroidota</taxon>
        <taxon>Flavobacteriia</taxon>
        <taxon>Flavobacteriales</taxon>
        <taxon>Flavobacteriaceae</taxon>
        <taxon>Leeuwenhoekiella</taxon>
    </lineage>
</organism>
<reference evidence="2 3" key="1">
    <citation type="submission" date="2021-11" db="EMBL/GenBank/DDBJ databases">
        <title>Seasonal and diel survey of microbial diversity of the Tyrrhenian coast.</title>
        <authorList>
            <person name="Gattoni G."/>
            <person name="Corral P."/>
        </authorList>
    </citation>
    <scope>NUCLEOTIDE SEQUENCE [LARGE SCALE GENOMIC DNA]</scope>
    <source>
        <strain evidence="2 3">Mr9</strain>
    </source>
</reference>
<name>A0ABS8GTJ6_9FLAO</name>
<dbReference type="Proteomes" id="UP001197770">
    <property type="component" value="Unassembled WGS sequence"/>
</dbReference>
<dbReference type="SUPFAM" id="SSF56322">
    <property type="entry name" value="ADC synthase"/>
    <property type="match status" value="1"/>
</dbReference>
<accession>A0ABS8GTJ6</accession>
<dbReference type="Gene3D" id="3.60.120.10">
    <property type="entry name" value="Anthranilate synthase"/>
    <property type="match status" value="1"/>
</dbReference>
<sequence>MNITVLFSQLQENILEQKPFVAYRKPSDSSIKYLSQEGDQVHYTEDFTESGFVFAPFNSNDKAVLIAGNPAAIALEDFEESLPEIPLPLNFSLKEQQQHIGIVEEAVKKIRETGLQKVVLSRRQKATVADTSPVTLFKRLLQKYPNAFVYLWSHPQVGTWLGATPETLVSLSGYHFETMALAGTQKYEGDLDVNWGFKEQEEQELVTQDLVSRLNTFDLKKIEIRERETYRAGNLLHLRTCISGSFNRADFDLSKLIKALHPTPAVCGLPRADAQTFIEHYEGYNRLFYTGFLGELNILKDKSKPRNRRNVENLAYKTLTPETRLFVNLRCMQYQAPDSLIYVGGGITKDSVAGDEWQETVNKAQTIASIL</sequence>
<protein>
    <submittedName>
        <fullName evidence="2">Chorismate-binding protein</fullName>
    </submittedName>
</protein>
<dbReference type="PANTHER" id="PTHR42839:SF2">
    <property type="entry name" value="ISOCHORISMATE SYNTHASE ENTC"/>
    <property type="match status" value="1"/>
</dbReference>
<feature type="domain" description="Chorismate-utilising enzyme C-terminal" evidence="1">
    <location>
        <begin position="96"/>
        <end position="298"/>
    </location>
</feature>
<evidence type="ECO:0000313" key="3">
    <source>
        <dbReference type="Proteomes" id="UP001197770"/>
    </source>
</evidence>
<dbReference type="InterPro" id="IPR005801">
    <property type="entry name" value="ADC_synthase"/>
</dbReference>
<comment type="caution">
    <text evidence="2">The sequence shown here is derived from an EMBL/GenBank/DDBJ whole genome shotgun (WGS) entry which is preliminary data.</text>
</comment>
<dbReference type="EMBL" id="JAJGMW010000014">
    <property type="protein sequence ID" value="MCC4213321.1"/>
    <property type="molecule type" value="Genomic_DNA"/>
</dbReference>
<dbReference type="Pfam" id="PF00425">
    <property type="entry name" value="Chorismate_bind"/>
    <property type="match status" value="2"/>
</dbReference>
<gene>
    <name evidence="2" type="ORF">LLW17_11365</name>
</gene>
<dbReference type="PANTHER" id="PTHR42839">
    <property type="entry name" value="ISOCHORISMATE SYNTHASE ENTC"/>
    <property type="match status" value="1"/>
</dbReference>
<dbReference type="RefSeq" id="WP_228230385.1">
    <property type="nucleotide sequence ID" value="NZ_JAJGMW010000014.1"/>
</dbReference>
<keyword evidence="3" id="KW-1185">Reference proteome</keyword>
<feature type="domain" description="Chorismate-utilising enzyme C-terminal" evidence="1">
    <location>
        <begin position="321"/>
        <end position="363"/>
    </location>
</feature>
<dbReference type="InterPro" id="IPR015890">
    <property type="entry name" value="Chorismate_C"/>
</dbReference>
<proteinExistence type="predicted"/>
<evidence type="ECO:0000259" key="1">
    <source>
        <dbReference type="Pfam" id="PF00425"/>
    </source>
</evidence>